<proteinExistence type="predicted"/>
<keyword evidence="1" id="KW-0436">Ligase</keyword>
<evidence type="ECO:0000313" key="2">
    <source>
        <dbReference type="Proteomes" id="UP000717624"/>
    </source>
</evidence>
<name>A0A939BPP6_9BACL</name>
<comment type="caution">
    <text evidence="1">The sequence shown here is derived from an EMBL/GenBank/DDBJ whole genome shotgun (WGS) entry which is preliminary data.</text>
</comment>
<dbReference type="Proteomes" id="UP000717624">
    <property type="component" value="Unassembled WGS sequence"/>
</dbReference>
<protein>
    <submittedName>
        <fullName evidence="1">Glutathione synthase/RimK-type ligase-like ATP-grasp enzyme</fullName>
    </submittedName>
</protein>
<evidence type="ECO:0000313" key="1">
    <source>
        <dbReference type="EMBL" id="MBM7590715.1"/>
    </source>
</evidence>
<dbReference type="AlphaFoldDB" id="A0A939BPP6"/>
<sequence>MAKPTIGIVTSRTGKRFSEQLYLRRLVREGQELGMNIFLFAPRDVSLKRRIVNGYVPLATRGWKRQIFPWPDLVIDRYRYYPLPEHNAYLSFRKKPLFPYTSSRFSNKWNVYQVLSQDEQMQAYLPESVAYTHDQMEQMLASYPMLYIKPTNGTGGRSILQVEQKEDGFLLKGRDRDRNIALAFLDTLEELYAWVDGWVNEQRRGSEGFFIQQGLYLELLPEQRVDLRVLIQKDHKGDWDITGMAARVGRTDSSTSNLHGGGKAMEAVAVLAKYFGPVKADRILADCRRLAYRAVYKVEQHYGQMMEFGIDVGVDIEGNVWLIEMNPKPGREIFRQLGQMKRYQLAIRRPLLYALYLLQLNKAEKDLLG</sequence>
<gene>
    <name evidence="1" type="ORF">JOD01_002325</name>
</gene>
<organism evidence="1 2">
    <name type="scientific">Brevibacillus fulvus</name>
    <dbReference type="NCBI Taxonomy" id="1125967"/>
    <lineage>
        <taxon>Bacteria</taxon>
        <taxon>Bacillati</taxon>
        <taxon>Bacillota</taxon>
        <taxon>Bacilli</taxon>
        <taxon>Bacillales</taxon>
        <taxon>Paenibacillaceae</taxon>
        <taxon>Brevibacillus</taxon>
    </lineage>
</organism>
<accession>A0A939BPP6</accession>
<dbReference type="Pfam" id="PF14398">
    <property type="entry name" value="ATPgrasp_YheCD"/>
    <property type="match status" value="1"/>
</dbReference>
<dbReference type="RefSeq" id="WP_204518466.1">
    <property type="nucleotide sequence ID" value="NZ_BAABIN010000016.1"/>
</dbReference>
<keyword evidence="2" id="KW-1185">Reference proteome</keyword>
<dbReference type="SUPFAM" id="SSF56059">
    <property type="entry name" value="Glutathione synthetase ATP-binding domain-like"/>
    <property type="match status" value="1"/>
</dbReference>
<dbReference type="EMBL" id="JAFBEB010000007">
    <property type="protein sequence ID" value="MBM7590715.1"/>
    <property type="molecule type" value="Genomic_DNA"/>
</dbReference>
<dbReference type="GO" id="GO:0016874">
    <property type="term" value="F:ligase activity"/>
    <property type="evidence" value="ECO:0007669"/>
    <property type="project" value="UniProtKB-KW"/>
</dbReference>
<dbReference type="Gene3D" id="3.30.470.20">
    <property type="entry name" value="ATP-grasp fold, B domain"/>
    <property type="match status" value="1"/>
</dbReference>
<dbReference type="InterPro" id="IPR026838">
    <property type="entry name" value="YheC/D"/>
</dbReference>
<reference evidence="1" key="1">
    <citation type="submission" date="2021-01" db="EMBL/GenBank/DDBJ databases">
        <title>Genomic Encyclopedia of Type Strains, Phase IV (KMG-IV): sequencing the most valuable type-strain genomes for metagenomic binning, comparative biology and taxonomic classification.</title>
        <authorList>
            <person name="Goeker M."/>
        </authorList>
    </citation>
    <scope>NUCLEOTIDE SEQUENCE</scope>
    <source>
        <strain evidence="1">DSM 25523</strain>
    </source>
</reference>